<keyword evidence="3" id="KW-0378">Hydrolase</keyword>
<dbReference type="PROSITE" id="PS51318">
    <property type="entry name" value="TAT"/>
    <property type="match status" value="1"/>
</dbReference>
<dbReference type="Pfam" id="PF03372">
    <property type="entry name" value="Exo_endo_phos"/>
    <property type="match status" value="1"/>
</dbReference>
<dbReference type="InterPro" id="IPR050410">
    <property type="entry name" value="CCR4/nocturin_mRNA_transcr"/>
</dbReference>
<keyword evidence="3" id="KW-0540">Nuclease</keyword>
<keyword evidence="1" id="KW-0732">Signal</keyword>
<evidence type="ECO:0000259" key="2">
    <source>
        <dbReference type="Pfam" id="PF03372"/>
    </source>
</evidence>
<keyword evidence="3" id="KW-0269">Exonuclease</keyword>
<dbReference type="Gene3D" id="3.60.10.10">
    <property type="entry name" value="Endonuclease/exonuclease/phosphatase"/>
    <property type="match status" value="1"/>
</dbReference>
<dbReference type="AlphaFoldDB" id="D3Q5T8"/>
<dbReference type="InterPro" id="IPR006311">
    <property type="entry name" value="TAT_signal"/>
</dbReference>
<dbReference type="HOGENOM" id="CLU_030508_1_0_11"/>
<dbReference type="Proteomes" id="UP000000844">
    <property type="component" value="Chromosome"/>
</dbReference>
<dbReference type="GO" id="GO:0004519">
    <property type="term" value="F:endonuclease activity"/>
    <property type="evidence" value="ECO:0007669"/>
    <property type="project" value="UniProtKB-KW"/>
</dbReference>
<evidence type="ECO:0000256" key="1">
    <source>
        <dbReference type="SAM" id="SignalP"/>
    </source>
</evidence>
<keyword evidence="3" id="KW-0255">Endonuclease</keyword>
<dbReference type="InterPro" id="IPR005135">
    <property type="entry name" value="Endo/exonuclease/phosphatase"/>
</dbReference>
<dbReference type="PANTHER" id="PTHR12121:SF36">
    <property type="entry name" value="ENDONUCLEASE_EXONUCLEASE_PHOSPHATASE DOMAIN-CONTAINING PROTEIN"/>
    <property type="match status" value="1"/>
</dbReference>
<accession>D3Q5T8</accession>
<dbReference type="OrthoDB" id="9793162at2"/>
<organism evidence="3 4">
    <name type="scientific">Stackebrandtia nassauensis (strain DSM 44728 / CIP 108903 / NRRL B-16338 / NBRC 102104 / LLR-40K-21)</name>
    <dbReference type="NCBI Taxonomy" id="446470"/>
    <lineage>
        <taxon>Bacteria</taxon>
        <taxon>Bacillati</taxon>
        <taxon>Actinomycetota</taxon>
        <taxon>Actinomycetes</taxon>
        <taxon>Glycomycetales</taxon>
        <taxon>Glycomycetaceae</taxon>
        <taxon>Stackebrandtia</taxon>
    </lineage>
</organism>
<dbReference type="RefSeq" id="WP_013015808.1">
    <property type="nucleotide sequence ID" value="NC_013947.1"/>
</dbReference>
<feature type="chain" id="PRO_5003048256" evidence="1">
    <location>
        <begin position="29"/>
        <end position="305"/>
    </location>
</feature>
<feature type="domain" description="Endonuclease/exonuclease/phosphatase" evidence="2">
    <location>
        <begin position="54"/>
        <end position="295"/>
    </location>
</feature>
<evidence type="ECO:0000313" key="3">
    <source>
        <dbReference type="EMBL" id="ADD40237.1"/>
    </source>
</evidence>
<dbReference type="STRING" id="446470.Snas_0522"/>
<dbReference type="EMBL" id="CP001778">
    <property type="protein sequence ID" value="ADD40237.1"/>
    <property type="molecule type" value="Genomic_DNA"/>
</dbReference>
<reference evidence="3 4" key="1">
    <citation type="journal article" date="2009" name="Stand. Genomic Sci.">
        <title>Complete genome sequence of Stackebrandtia nassauensis type strain (LLR-40K-21).</title>
        <authorList>
            <person name="Munk C."/>
            <person name="Lapidus A."/>
            <person name="Copeland A."/>
            <person name="Jando M."/>
            <person name="Mayilraj S."/>
            <person name="Glavina Del Rio T."/>
            <person name="Nolan M."/>
            <person name="Chen F."/>
            <person name="Lucas S."/>
            <person name="Tice H."/>
            <person name="Cheng J.F."/>
            <person name="Han C."/>
            <person name="Detter J.C."/>
            <person name="Bruce D."/>
            <person name="Goodwin L."/>
            <person name="Chain P."/>
            <person name="Pitluck S."/>
            <person name="Goker M."/>
            <person name="Ovchinikova G."/>
            <person name="Pati A."/>
            <person name="Ivanova N."/>
            <person name="Mavromatis K."/>
            <person name="Chen A."/>
            <person name="Palaniappan K."/>
            <person name="Land M."/>
            <person name="Hauser L."/>
            <person name="Chang Y.J."/>
            <person name="Jeffries C.D."/>
            <person name="Bristow J."/>
            <person name="Eisen J.A."/>
            <person name="Markowitz V."/>
            <person name="Hugenholtz P."/>
            <person name="Kyrpides N.C."/>
            <person name="Klenk H.P."/>
        </authorList>
    </citation>
    <scope>NUCLEOTIDE SEQUENCE [LARGE SCALE GENOMIC DNA]</scope>
    <source>
        <strain evidence="4">DSM 44728 / CIP 108903 / NRRL B-16338 / NBRC 102104 / LLR-40K-21</strain>
    </source>
</reference>
<dbReference type="InterPro" id="IPR036691">
    <property type="entry name" value="Endo/exonu/phosph_ase_sf"/>
</dbReference>
<dbReference type="KEGG" id="sna:Snas_0522"/>
<name>D3Q5T8_STANL</name>
<dbReference type="PANTHER" id="PTHR12121">
    <property type="entry name" value="CARBON CATABOLITE REPRESSOR PROTEIN 4"/>
    <property type="match status" value="1"/>
</dbReference>
<evidence type="ECO:0000313" key="4">
    <source>
        <dbReference type="Proteomes" id="UP000000844"/>
    </source>
</evidence>
<dbReference type="eggNOG" id="COG3568">
    <property type="taxonomic scope" value="Bacteria"/>
</dbReference>
<feature type="signal peptide" evidence="1">
    <location>
        <begin position="1"/>
        <end position="28"/>
    </location>
</feature>
<dbReference type="CDD" id="cd09083">
    <property type="entry name" value="EEP-1"/>
    <property type="match status" value="1"/>
</dbReference>
<dbReference type="GO" id="GO:0000175">
    <property type="term" value="F:3'-5'-RNA exonuclease activity"/>
    <property type="evidence" value="ECO:0007669"/>
    <property type="project" value="TreeGrafter"/>
</dbReference>
<sequence>MSSPTFRRRTLLGATVAAAALSGGTGFAATAHAGTRAKEEPLIGPATGEQLHVMTFNVRWDTDPSPHSWAERRILIKELLGRERPTILGTQEGLLHQGQHLLADQKGYDWVHLSRRGGGEDEATAVLYDTSRLRVTNYGHLWHSDTPQSMGSTTWGNEIPRMMTWLRFTDSASDKEFVLVNTHLDHKSAPSREKSAAQIKELVASFDVPVLVTGDFNTAQGTAPYTTLVDGTTLEDTWETAEQQLTPAYGTFNGWKPEPVDGGDRIDWVLATPGTAVAKTAVNTWSVDGLTPSDHWAVQSLVTLA</sequence>
<gene>
    <name evidence="3" type="ordered locus">Snas_0522</name>
</gene>
<dbReference type="SUPFAM" id="SSF56219">
    <property type="entry name" value="DNase I-like"/>
    <property type="match status" value="1"/>
</dbReference>
<keyword evidence="4" id="KW-1185">Reference proteome</keyword>
<proteinExistence type="predicted"/>
<protein>
    <submittedName>
        <fullName evidence="3">Endonuclease/exonuclease/phosphatase</fullName>
    </submittedName>
</protein>